<dbReference type="OrthoDB" id="3630279at2"/>
<organism evidence="1 2">
    <name type="scientific">Amycolatopsis vancoresmycina DSM 44592</name>
    <dbReference type="NCBI Taxonomy" id="1292037"/>
    <lineage>
        <taxon>Bacteria</taxon>
        <taxon>Bacillati</taxon>
        <taxon>Actinomycetota</taxon>
        <taxon>Actinomycetes</taxon>
        <taxon>Pseudonocardiales</taxon>
        <taxon>Pseudonocardiaceae</taxon>
        <taxon>Amycolatopsis</taxon>
    </lineage>
</organism>
<evidence type="ECO:0000313" key="2">
    <source>
        <dbReference type="Proteomes" id="UP000014139"/>
    </source>
</evidence>
<keyword evidence="2" id="KW-1185">Reference proteome</keyword>
<proteinExistence type="predicted"/>
<dbReference type="EMBL" id="AOUO01000013">
    <property type="protein sequence ID" value="EOD70385.1"/>
    <property type="molecule type" value="Genomic_DNA"/>
</dbReference>
<comment type="caution">
    <text evidence="1">The sequence shown here is derived from an EMBL/GenBank/DDBJ whole genome shotgun (WGS) entry which is preliminary data.</text>
</comment>
<protein>
    <submittedName>
        <fullName evidence="1">Uncharacterized protein</fullName>
    </submittedName>
</protein>
<sequence length="107" mass="10932">MKEFENALAAAFGVGPAETPGLAIDQLDGTLSGTAAVRASTCVTRADADPVRGCGGVCYCRVEPVLATVTRAEPVRVTGLCGGHHTEQVHGPIGTCYCRAEPVPAHA</sequence>
<dbReference type="AlphaFoldDB" id="R1I3L2"/>
<dbReference type="PATRIC" id="fig|1292037.4.peg.235"/>
<dbReference type="Proteomes" id="UP000014139">
    <property type="component" value="Unassembled WGS sequence"/>
</dbReference>
<gene>
    <name evidence="1" type="ORF">H480_01207</name>
</gene>
<evidence type="ECO:0000313" key="1">
    <source>
        <dbReference type="EMBL" id="EOD70385.1"/>
    </source>
</evidence>
<accession>R1I3L2</accession>
<dbReference type="RefSeq" id="WP_003055267.1">
    <property type="nucleotide sequence ID" value="NZ_AOUO01000013.1"/>
</dbReference>
<reference evidence="1 2" key="1">
    <citation type="submission" date="2013-02" db="EMBL/GenBank/DDBJ databases">
        <title>Draft genome sequence of Amycolatopsis vancoresmycina strain DSM 44592T.</title>
        <authorList>
            <person name="Kumar S."/>
            <person name="Kaur N."/>
            <person name="Kaur C."/>
            <person name="Raghava G.P.S."/>
            <person name="Mayilraj S."/>
        </authorList>
    </citation>
    <scope>NUCLEOTIDE SEQUENCE [LARGE SCALE GENOMIC DNA]</scope>
    <source>
        <strain evidence="1 2">DSM 44592</strain>
    </source>
</reference>
<name>R1I3L2_9PSEU</name>